<name>A0A167EPT8_9ASCO</name>
<feature type="compositionally biased region" description="Low complexity" evidence="1">
    <location>
        <begin position="355"/>
        <end position="379"/>
    </location>
</feature>
<accession>A0A167EPT8</accession>
<feature type="compositionally biased region" description="Low complexity" evidence="1">
    <location>
        <begin position="125"/>
        <end position="167"/>
    </location>
</feature>
<dbReference type="OrthoDB" id="4091477at2759"/>
<feature type="compositionally biased region" description="Basic and acidic residues" evidence="1">
    <location>
        <begin position="339"/>
        <end position="354"/>
    </location>
</feature>
<evidence type="ECO:0000256" key="1">
    <source>
        <dbReference type="SAM" id="MobiDB-lite"/>
    </source>
</evidence>
<protein>
    <recommendedName>
        <fullName evidence="4">C2H2-type domain-containing protein</fullName>
    </recommendedName>
</protein>
<feature type="compositionally biased region" description="Polar residues" evidence="1">
    <location>
        <begin position="294"/>
        <end position="319"/>
    </location>
</feature>
<proteinExistence type="predicted"/>
<dbReference type="InterPro" id="IPR036236">
    <property type="entry name" value="Znf_C2H2_sf"/>
</dbReference>
<dbReference type="Proteomes" id="UP000189580">
    <property type="component" value="Chromosome d"/>
</dbReference>
<feature type="region of interest" description="Disordered" evidence="1">
    <location>
        <begin position="1"/>
        <end position="170"/>
    </location>
</feature>
<dbReference type="Gene3D" id="3.30.160.60">
    <property type="entry name" value="Classic Zinc Finger"/>
    <property type="match status" value="1"/>
</dbReference>
<sequence>MSQESSRQIVSSSNQATGTPSNLRPSVPLPLPVPVPPSYHPAAASSSQTTLRVPAALQSFNSTNQPVAPPADNIYHRPVSVGYQQPPPHAAIRRHPSQPGQSAYYYRPGPTASSSIRSVSAPLRTASISGSSTSSSSGSSSVLTSNSSSSSSSTSTSAATSTSSPSALPLRRMDTLISTYPSQRTQFGASTPDLATHPFLTSTSAPTSYLGTTTSSDEPLLNIDPKYVQQIHLEDPLGSAANISSPVMWASSPSTSSVVSQQSAAANIPMSPSGYTTSSTHQQYPSHLHYLSSGIPSTHGPSSPIVSNQGFTSTSMGLPSTSLHSTTSHSSSGNLASSRSEEDYDYYRRQEEHAQSQSHQHPSQHSSQHSSQQHPSQQHLQGQFDRADSQQYQQFNPQVYYQSQGQPASIKQDEFGGLLGTRIQAPPSPPLGAAPLQNTTNEYTFNDSKHMYNNHGGEMLDTRLLQQQQQQQQQHQHQAQPHMTHFDGHTGQMTMAMPMHLATGTQAQMAAATYYPEYPSAPGERERRGHSRTQSAYAQTSGSQPGEKKYQCPECGKYFRRDLPRHLRTHQEIARFVCPFPRPHCPHKRGQFNRPYDFKKHLLHSHFVFDDQKMVRSFRDLKSKLGYEGTCACGVRYRAGDWLDQHVFGSENRCPYLSHNH</sequence>
<keyword evidence="3" id="KW-1185">Reference proteome</keyword>
<evidence type="ECO:0000313" key="3">
    <source>
        <dbReference type="Proteomes" id="UP000189580"/>
    </source>
</evidence>
<organism evidence="2 3">
    <name type="scientific">Sugiyamaella lignohabitans</name>
    <dbReference type="NCBI Taxonomy" id="796027"/>
    <lineage>
        <taxon>Eukaryota</taxon>
        <taxon>Fungi</taxon>
        <taxon>Dikarya</taxon>
        <taxon>Ascomycota</taxon>
        <taxon>Saccharomycotina</taxon>
        <taxon>Dipodascomycetes</taxon>
        <taxon>Dipodascales</taxon>
        <taxon>Trichomonascaceae</taxon>
        <taxon>Sugiyamaella</taxon>
    </lineage>
</organism>
<reference evidence="2 3" key="1">
    <citation type="submission" date="2016-02" db="EMBL/GenBank/DDBJ databases">
        <title>Complete genome sequence and transcriptome regulation of the pentose utilising yeast Sugiyamaella lignohabitans.</title>
        <authorList>
            <person name="Bellasio M."/>
            <person name="Peymann A."/>
            <person name="Valli M."/>
            <person name="Sipitzky M."/>
            <person name="Graf A."/>
            <person name="Sauer M."/>
            <person name="Marx H."/>
            <person name="Mattanovich D."/>
        </authorList>
    </citation>
    <scope>NUCLEOTIDE SEQUENCE [LARGE SCALE GENOMIC DNA]</scope>
    <source>
        <strain evidence="2 3">CBS 10342</strain>
    </source>
</reference>
<dbReference type="EMBL" id="CP014502">
    <property type="protein sequence ID" value="ANB14322.1"/>
    <property type="molecule type" value="Genomic_DNA"/>
</dbReference>
<feature type="region of interest" description="Disordered" evidence="1">
    <location>
        <begin position="289"/>
        <end position="387"/>
    </location>
</feature>
<feature type="compositionally biased region" description="Pro residues" evidence="1">
    <location>
        <begin position="27"/>
        <end position="39"/>
    </location>
</feature>
<dbReference type="GeneID" id="30037512"/>
<gene>
    <name evidence="2" type="ORF">AWJ20_5287</name>
</gene>
<evidence type="ECO:0000313" key="2">
    <source>
        <dbReference type="EMBL" id="ANB14322.1"/>
    </source>
</evidence>
<dbReference type="KEGG" id="slb:AWJ20_5287"/>
<feature type="compositionally biased region" description="Low complexity" evidence="1">
    <location>
        <begin position="320"/>
        <end position="338"/>
    </location>
</feature>
<feature type="compositionally biased region" description="Polar residues" evidence="1">
    <location>
        <begin position="532"/>
        <end position="544"/>
    </location>
</feature>
<dbReference type="SUPFAM" id="SSF57667">
    <property type="entry name" value="beta-beta-alpha zinc fingers"/>
    <property type="match status" value="1"/>
</dbReference>
<evidence type="ECO:0008006" key="4">
    <source>
        <dbReference type="Google" id="ProtNLM"/>
    </source>
</evidence>
<feature type="compositionally biased region" description="Low complexity" evidence="1">
    <location>
        <begin position="1"/>
        <end position="26"/>
    </location>
</feature>
<dbReference type="RefSeq" id="XP_018736799.1">
    <property type="nucleotide sequence ID" value="XM_018882420.1"/>
</dbReference>
<feature type="region of interest" description="Disordered" evidence="1">
    <location>
        <begin position="518"/>
        <end position="548"/>
    </location>
</feature>
<dbReference type="AlphaFoldDB" id="A0A167EPT8"/>